<dbReference type="EMBL" id="UAVL01000001">
    <property type="protein sequence ID" value="SQA60264.1"/>
    <property type="molecule type" value="Genomic_DNA"/>
</dbReference>
<evidence type="ECO:0000313" key="6">
    <source>
        <dbReference type="Proteomes" id="UP000267341"/>
    </source>
</evidence>
<organism evidence="4 5">
    <name type="scientific">Yokenella regensburgei</name>
    <dbReference type="NCBI Taxonomy" id="158877"/>
    <lineage>
        <taxon>Bacteria</taxon>
        <taxon>Pseudomonadati</taxon>
        <taxon>Pseudomonadota</taxon>
        <taxon>Gammaproteobacteria</taxon>
        <taxon>Enterobacterales</taxon>
        <taxon>Enterobacteriaceae</taxon>
        <taxon>Yokenella</taxon>
    </lineage>
</organism>
<dbReference type="GeneID" id="66903852"/>
<evidence type="ECO:0000259" key="2">
    <source>
        <dbReference type="Pfam" id="PF07007"/>
    </source>
</evidence>
<reference evidence="4 5" key="1">
    <citation type="submission" date="2018-06" db="EMBL/GenBank/DDBJ databases">
        <authorList>
            <consortium name="Pathogen Informatics"/>
            <person name="Doyle S."/>
        </authorList>
    </citation>
    <scope>NUCLEOTIDE SEQUENCE [LARGE SCALE GENOMIC DNA]</scope>
    <source>
        <strain evidence="4 5">NCTC11967</strain>
    </source>
</reference>
<feature type="signal peptide" evidence="1">
    <location>
        <begin position="1"/>
        <end position="19"/>
    </location>
</feature>
<feature type="chain" id="PRO_5044228653" evidence="1">
    <location>
        <begin position="20"/>
        <end position="131"/>
    </location>
</feature>
<evidence type="ECO:0000256" key="1">
    <source>
        <dbReference type="SAM" id="SignalP"/>
    </source>
</evidence>
<reference evidence="3 6" key="2">
    <citation type="submission" date="2018-10" db="EMBL/GenBank/DDBJ databases">
        <title>Genomic Encyclopedia of Type Strains, Phase IV (KMG-IV): sequencing the most valuable type-strain genomes for metagenomic binning, comparative biology and taxonomic classification.</title>
        <authorList>
            <person name="Goeker M."/>
        </authorList>
    </citation>
    <scope>NUCLEOTIDE SEQUENCE [LARGE SCALE GENOMIC DNA]</scope>
    <source>
        <strain evidence="3 6">DSM 5079</strain>
    </source>
</reference>
<feature type="domain" description="Lysozyme inhibitor LprI-like N-terminal" evidence="2">
    <location>
        <begin position="22"/>
        <end position="112"/>
    </location>
</feature>
<accession>A0AB38FRE7</accession>
<keyword evidence="1" id="KW-0732">Signal</keyword>
<comment type="caution">
    <text evidence="4">The sequence shown here is derived from an EMBL/GenBank/DDBJ whole genome shotgun (WGS) entry which is preliminary data.</text>
</comment>
<dbReference type="PANTHER" id="PTHR39176">
    <property type="entry name" value="PERIPLASMIC PROTEIN-RELATED"/>
    <property type="match status" value="1"/>
</dbReference>
<dbReference type="RefSeq" id="WP_006819402.1">
    <property type="nucleotide sequence ID" value="NZ_CABKQJ010000016.1"/>
</dbReference>
<dbReference type="Pfam" id="PF07007">
    <property type="entry name" value="LprI"/>
    <property type="match status" value="1"/>
</dbReference>
<name>A0AB38FRE7_9ENTR</name>
<dbReference type="Proteomes" id="UP000251313">
    <property type="component" value="Unassembled WGS sequence"/>
</dbReference>
<dbReference type="PANTHER" id="PTHR39176:SF1">
    <property type="entry name" value="PERIPLASMIC PROTEIN"/>
    <property type="match status" value="1"/>
</dbReference>
<keyword evidence="6" id="KW-1185">Reference proteome</keyword>
<dbReference type="Proteomes" id="UP000267341">
    <property type="component" value="Unassembled WGS sequence"/>
</dbReference>
<protein>
    <submittedName>
        <fullName evidence="3">Uncharacterized protein YecT (DUF1311 family)</fullName>
    </submittedName>
    <submittedName>
        <fullName evidence="4">Uncharacterized protein conserved in bacteria</fullName>
    </submittedName>
</protein>
<dbReference type="EMBL" id="RBIZ01000003">
    <property type="protein sequence ID" value="RKR65104.1"/>
    <property type="molecule type" value="Genomic_DNA"/>
</dbReference>
<dbReference type="InterPro" id="IPR009739">
    <property type="entry name" value="LprI-like_N"/>
</dbReference>
<sequence>MKRLLLTLGALLLSTSALADDCASASTQTEMNTCSATQYQTADKKLNHTYQNVLKRATPAQQELLKKAQVAWIALRDADCAFMGSGVTGGSMQPMIENQCKADKSTEREAFLASLMQCDEGDTSCPLPPAN</sequence>
<dbReference type="Gene3D" id="1.20.1270.180">
    <property type="match status" value="1"/>
</dbReference>
<evidence type="ECO:0000313" key="5">
    <source>
        <dbReference type="Proteomes" id="UP000251313"/>
    </source>
</evidence>
<evidence type="ECO:0000313" key="4">
    <source>
        <dbReference type="EMBL" id="SQA60264.1"/>
    </source>
</evidence>
<gene>
    <name evidence="3" type="ORF">C7387_1826</name>
    <name evidence="4" type="ORF">NCTC11967_00443</name>
</gene>
<evidence type="ECO:0000313" key="3">
    <source>
        <dbReference type="EMBL" id="RKR65104.1"/>
    </source>
</evidence>
<dbReference type="AlphaFoldDB" id="A0AB38FRE7"/>
<proteinExistence type="predicted"/>